<proteinExistence type="predicted"/>
<organism evidence="1 2">
    <name type="scientific">Cetraspora pellucida</name>
    <dbReference type="NCBI Taxonomy" id="1433469"/>
    <lineage>
        <taxon>Eukaryota</taxon>
        <taxon>Fungi</taxon>
        <taxon>Fungi incertae sedis</taxon>
        <taxon>Mucoromycota</taxon>
        <taxon>Glomeromycotina</taxon>
        <taxon>Glomeromycetes</taxon>
        <taxon>Diversisporales</taxon>
        <taxon>Gigasporaceae</taxon>
        <taxon>Cetraspora</taxon>
    </lineage>
</organism>
<dbReference type="InterPro" id="IPR011990">
    <property type="entry name" value="TPR-like_helical_dom_sf"/>
</dbReference>
<feature type="non-terminal residue" evidence="1">
    <location>
        <position position="1"/>
    </location>
</feature>
<evidence type="ECO:0000313" key="1">
    <source>
        <dbReference type="EMBL" id="CAG8806092.1"/>
    </source>
</evidence>
<dbReference type="Gene3D" id="1.25.40.10">
    <property type="entry name" value="Tetratricopeptide repeat domain"/>
    <property type="match status" value="1"/>
</dbReference>
<dbReference type="EMBL" id="CAJVQA010034678">
    <property type="protein sequence ID" value="CAG8806092.1"/>
    <property type="molecule type" value="Genomic_DNA"/>
</dbReference>
<dbReference type="SUPFAM" id="SSF81901">
    <property type="entry name" value="HCP-like"/>
    <property type="match status" value="1"/>
</dbReference>
<dbReference type="AlphaFoldDB" id="A0A9N9K1G4"/>
<sequence length="245" mass="29401">AVDELSIEELIDFIQDYLINSNLLEIQSFYLYTEASLEVTEELKLFYKSKNFLFIQYMIINIYKQKALHISTLKNYDYIIEDYTIRDVKIFNNFTDGEEKRKYVDHKTTNNHKKQRNRKDVTCSTEYLKQVYNLYSDQIDIIYPEYVKFINKAVLYEDCLNFKQSLIVLAKFEKFKIKRFKYYKKAAYLNNIEEIFQTGYCYRFELGVNKDIHQAVIYFILSASLGYSKGNFLTDLSYEHGEDVK</sequence>
<keyword evidence="2" id="KW-1185">Reference proteome</keyword>
<comment type="caution">
    <text evidence="1">The sequence shown here is derived from an EMBL/GenBank/DDBJ whole genome shotgun (WGS) entry which is preliminary data.</text>
</comment>
<reference evidence="1" key="1">
    <citation type="submission" date="2021-06" db="EMBL/GenBank/DDBJ databases">
        <authorList>
            <person name="Kallberg Y."/>
            <person name="Tangrot J."/>
            <person name="Rosling A."/>
        </authorList>
    </citation>
    <scope>NUCLEOTIDE SEQUENCE</scope>
    <source>
        <strain evidence="1">FL966</strain>
    </source>
</reference>
<feature type="non-terminal residue" evidence="1">
    <location>
        <position position="245"/>
    </location>
</feature>
<dbReference type="Proteomes" id="UP000789759">
    <property type="component" value="Unassembled WGS sequence"/>
</dbReference>
<evidence type="ECO:0000313" key="2">
    <source>
        <dbReference type="Proteomes" id="UP000789759"/>
    </source>
</evidence>
<accession>A0A9N9K1G4</accession>
<gene>
    <name evidence="1" type="ORF">CPELLU_LOCUS18167</name>
</gene>
<protein>
    <submittedName>
        <fullName evidence="1">4151_t:CDS:1</fullName>
    </submittedName>
</protein>
<name>A0A9N9K1G4_9GLOM</name>